<evidence type="ECO:0000313" key="2">
    <source>
        <dbReference type="Proteomes" id="UP000308886"/>
    </source>
</evidence>
<dbReference type="Proteomes" id="UP000308886">
    <property type="component" value="Unassembled WGS sequence"/>
</dbReference>
<protein>
    <submittedName>
        <fullName evidence="1">Uncharacterized protein</fullName>
    </submittedName>
</protein>
<evidence type="ECO:0000313" key="1">
    <source>
        <dbReference type="EMBL" id="TGX80517.1"/>
    </source>
</evidence>
<comment type="caution">
    <text evidence="1">The sequence shown here is derived from an EMBL/GenBank/DDBJ whole genome shotgun (WGS) entry which is preliminary data.</text>
</comment>
<organism evidence="1 2">
    <name type="scientific">Palleniella muris</name>
    <dbReference type="NCBI Taxonomy" id="3038145"/>
    <lineage>
        <taxon>Bacteria</taxon>
        <taxon>Pseudomonadati</taxon>
        <taxon>Bacteroidota</taxon>
        <taxon>Bacteroidia</taxon>
        <taxon>Bacteroidales</taxon>
        <taxon>Prevotellaceae</taxon>
        <taxon>Palleniella</taxon>
    </lineage>
</organism>
<sequence length="192" mass="21616">MTKKTNATVSATTVRKSAKSVLDMTMTLKAVCAQINSAMKDEFENDGTKMSVREWFALMGYKFGAKGVTPSALAKVWHEEMRLDGDMAVWRKIPAKVGTGKDAKIVYEWNAKKGEFSSVGEYHLVKCEKWTARMVIMGLIDTWNYDAVKNAHAKNTKAIADIKKFYVTESKTATHKNVNTKMREVSKDEITF</sequence>
<proteinExistence type="predicted"/>
<dbReference type="EMBL" id="SRZC01000025">
    <property type="protein sequence ID" value="TGX80517.1"/>
    <property type="molecule type" value="Genomic_DNA"/>
</dbReference>
<reference evidence="1" key="1">
    <citation type="submission" date="2019-04" db="EMBL/GenBank/DDBJ databases">
        <title>Microbes associate with the intestines of laboratory mice.</title>
        <authorList>
            <person name="Navarre W."/>
            <person name="Wong E."/>
            <person name="Huang K."/>
            <person name="Tropini C."/>
            <person name="Ng K."/>
            <person name="Yu B."/>
        </authorList>
    </citation>
    <scope>NUCLEOTIDE SEQUENCE</scope>
    <source>
        <strain evidence="1">NM73_A23</strain>
    </source>
</reference>
<gene>
    <name evidence="1" type="ORF">E5358_12740</name>
</gene>
<name>A0AC61QMH3_9BACT</name>
<keyword evidence="2" id="KW-1185">Reference proteome</keyword>
<accession>A0AC61QMH3</accession>